<dbReference type="EMBL" id="LR899010">
    <property type="protein sequence ID" value="CAD7083578.1"/>
    <property type="molecule type" value="Genomic_DNA"/>
</dbReference>
<dbReference type="PANTHER" id="PTHR10913">
    <property type="entry name" value="FOLLISTATIN-RELATED"/>
    <property type="match status" value="1"/>
</dbReference>
<dbReference type="SUPFAM" id="SSF100895">
    <property type="entry name" value="Kazal-type serine protease inhibitors"/>
    <property type="match status" value="9"/>
</dbReference>
<protein>
    <recommendedName>
        <fullName evidence="3">Kazal-like domain-containing protein</fullName>
    </recommendedName>
</protein>
<dbReference type="Pfam" id="PF00050">
    <property type="entry name" value="Kazal_1"/>
    <property type="match status" value="1"/>
</dbReference>
<dbReference type="AlphaFoldDB" id="A0A7R8UMG4"/>
<evidence type="ECO:0000256" key="1">
    <source>
        <dbReference type="ARBA" id="ARBA00023157"/>
    </source>
</evidence>
<dbReference type="FunFam" id="3.30.60.30:FF:000045">
    <property type="entry name" value="Serine protease inhibitor dipetalogastin"/>
    <property type="match status" value="1"/>
</dbReference>
<dbReference type="GO" id="GO:0005576">
    <property type="term" value="C:extracellular region"/>
    <property type="evidence" value="ECO:0007669"/>
    <property type="project" value="TreeGrafter"/>
</dbReference>
<evidence type="ECO:0000256" key="2">
    <source>
        <dbReference type="SAM" id="SignalP"/>
    </source>
</evidence>
<reference evidence="4 5" key="1">
    <citation type="submission" date="2020-11" db="EMBL/GenBank/DDBJ databases">
        <authorList>
            <person name="Wallbank WR R."/>
            <person name="Pardo Diaz C."/>
            <person name="Kozak K."/>
            <person name="Martin S."/>
            <person name="Jiggins C."/>
            <person name="Moest M."/>
            <person name="Warren A I."/>
            <person name="Generalovic N T."/>
            <person name="Byers J.R.P. K."/>
            <person name="Montejo-Kovacevich G."/>
            <person name="Yen C E."/>
        </authorList>
    </citation>
    <scope>NUCLEOTIDE SEQUENCE [LARGE SCALE GENOMIC DNA]</scope>
</reference>
<dbReference type="PROSITE" id="PS51465">
    <property type="entry name" value="KAZAL_2"/>
    <property type="match status" value="8"/>
</dbReference>
<keyword evidence="1" id="KW-1015">Disulfide bond</keyword>
<feature type="domain" description="Kazal-like" evidence="3">
    <location>
        <begin position="462"/>
        <end position="496"/>
    </location>
</feature>
<keyword evidence="2" id="KW-0732">Signal</keyword>
<dbReference type="Gene3D" id="3.30.60.30">
    <property type="match status" value="9"/>
</dbReference>
<proteinExistence type="predicted"/>
<dbReference type="SMART" id="SM00280">
    <property type="entry name" value="KAZAL"/>
    <property type="match status" value="9"/>
</dbReference>
<feature type="signal peptide" evidence="2">
    <location>
        <begin position="1"/>
        <end position="19"/>
    </location>
</feature>
<feature type="domain" description="Kazal-like" evidence="3">
    <location>
        <begin position="68"/>
        <end position="123"/>
    </location>
</feature>
<dbReference type="InParanoid" id="A0A7R8UMG4"/>
<name>A0A7R8UMG4_HERIL</name>
<feature type="domain" description="Kazal-like" evidence="3">
    <location>
        <begin position="408"/>
        <end position="461"/>
    </location>
</feature>
<feature type="domain" description="Kazal-like" evidence="3">
    <location>
        <begin position="124"/>
        <end position="177"/>
    </location>
</feature>
<feature type="domain" description="Kazal-like" evidence="3">
    <location>
        <begin position="179"/>
        <end position="231"/>
    </location>
</feature>
<feature type="domain" description="Kazal-like" evidence="3">
    <location>
        <begin position="349"/>
        <end position="406"/>
    </location>
</feature>
<dbReference type="PANTHER" id="PTHR10913:SF79">
    <property type="entry name" value="GH09510P"/>
    <property type="match status" value="1"/>
</dbReference>
<dbReference type="FunFam" id="3.30.60.30:FF:000035">
    <property type="entry name" value="Serine protease inhibitor dipetalogastin"/>
    <property type="match status" value="1"/>
</dbReference>
<dbReference type="InterPro" id="IPR050653">
    <property type="entry name" value="Prot_Inhib_GrowthFact_Antg"/>
</dbReference>
<organism evidence="4 5">
    <name type="scientific">Hermetia illucens</name>
    <name type="common">Black soldier fly</name>
    <dbReference type="NCBI Taxonomy" id="343691"/>
    <lineage>
        <taxon>Eukaryota</taxon>
        <taxon>Metazoa</taxon>
        <taxon>Ecdysozoa</taxon>
        <taxon>Arthropoda</taxon>
        <taxon>Hexapoda</taxon>
        <taxon>Insecta</taxon>
        <taxon>Pterygota</taxon>
        <taxon>Neoptera</taxon>
        <taxon>Endopterygota</taxon>
        <taxon>Diptera</taxon>
        <taxon>Brachycera</taxon>
        <taxon>Stratiomyomorpha</taxon>
        <taxon>Stratiomyidae</taxon>
        <taxon>Hermetiinae</taxon>
        <taxon>Hermetia</taxon>
    </lineage>
</organism>
<dbReference type="InterPro" id="IPR036058">
    <property type="entry name" value="Kazal_dom_sf"/>
</dbReference>
<gene>
    <name evidence="4" type="ORF">HERILL_LOCUS6527</name>
</gene>
<dbReference type="FunFam" id="3.30.60.30:FF:000054">
    <property type="entry name" value="Agrin"/>
    <property type="match status" value="1"/>
</dbReference>
<accession>A0A7R8UMG4</accession>
<dbReference type="CDD" id="cd00104">
    <property type="entry name" value="KAZAL_FS"/>
    <property type="match status" value="4"/>
</dbReference>
<feature type="domain" description="Kazal-like" evidence="3">
    <location>
        <begin position="511"/>
        <end position="563"/>
    </location>
</feature>
<evidence type="ECO:0000313" key="4">
    <source>
        <dbReference type="EMBL" id="CAD7083578.1"/>
    </source>
</evidence>
<dbReference type="FunFam" id="3.30.60.30:FF:000042">
    <property type="entry name" value="Serine protease inhibitor dipetalogastin"/>
    <property type="match status" value="1"/>
</dbReference>
<sequence>MLKYSLLLIILLGLDASIAQDDSRIRVITAAIGEDSISGVTSALLSSTTLLPSAIASNATTNSQRQNRAISNNCPRSCPTSSTPQEPVCGSDGLIYANSCEMKKKTCSRNGSNAVKEVKGGCERAKGSSCKHRCSSEKDPVCGTDGRTYLNLCMLRVQACRVGTQAVTLAHVGLCSNTSAIRESCPVDCNSAPKDGPVCASDGNVYNSTCEMKLLTCGQGVVRTSRKHCQSTRMCRESCWRVSRPTCGSDGRLYASPCKMRTSNCGKHVFEVPISFCMTQERNAGSNNQIEDCPTECEKNNSPSQYVCGSDGNIYSSTCELKMLNCGTQRKGIQAVSMDRCKSKLARCKLLPNCKEFNDKFGSIFASSKNDKLCGTDAQTYGNECELAHATCLRGVQLAHVGECTKLKEPPVDCEVECLPEETEISPVCGSDGNAYHSLCELKKRTCATRVVSVSLENCATTAYCNANCSNEQASFVCGSDNKLYQSECHMRKKNCGKHIFVIPLKRCLAGFSFKGCARICPPEYEPVCGSDGKTYSNDCFLNIENCRSSGRVQLKHYGTCSKPDEPSHNFLY</sequence>
<dbReference type="FunFam" id="3.30.60.30:FF:000044">
    <property type="entry name" value="Serine protease inhibitor dipetalogastin"/>
    <property type="match status" value="1"/>
</dbReference>
<dbReference type="OrthoDB" id="6614329at2759"/>
<feature type="chain" id="PRO_5030766820" description="Kazal-like domain-containing protein" evidence="2">
    <location>
        <begin position="20"/>
        <end position="573"/>
    </location>
</feature>
<keyword evidence="5" id="KW-1185">Reference proteome</keyword>
<dbReference type="GO" id="GO:0030154">
    <property type="term" value="P:cell differentiation"/>
    <property type="evidence" value="ECO:0007669"/>
    <property type="project" value="TreeGrafter"/>
</dbReference>
<dbReference type="InterPro" id="IPR002350">
    <property type="entry name" value="Kazal_dom"/>
</dbReference>
<dbReference type="Proteomes" id="UP000594454">
    <property type="component" value="Chromosome 2"/>
</dbReference>
<feature type="domain" description="Kazal-like" evidence="3">
    <location>
        <begin position="287"/>
        <end position="343"/>
    </location>
</feature>
<evidence type="ECO:0000313" key="5">
    <source>
        <dbReference type="Proteomes" id="UP000594454"/>
    </source>
</evidence>
<evidence type="ECO:0000259" key="3">
    <source>
        <dbReference type="PROSITE" id="PS51465"/>
    </source>
</evidence>
<dbReference type="Pfam" id="PF07648">
    <property type="entry name" value="Kazal_2"/>
    <property type="match status" value="8"/>
</dbReference>
<dbReference type="OMA" id="KRNDKLC"/>